<dbReference type="Gene3D" id="1.25.40.10">
    <property type="entry name" value="Tetratricopeptide repeat domain"/>
    <property type="match status" value="2"/>
</dbReference>
<dbReference type="InterPro" id="IPR011990">
    <property type="entry name" value="TPR-like_helical_dom_sf"/>
</dbReference>
<keyword evidence="1" id="KW-0802">TPR repeat</keyword>
<evidence type="ECO:0000313" key="2">
    <source>
        <dbReference type="EMBL" id="MDY0746854.1"/>
    </source>
</evidence>
<evidence type="ECO:0000256" key="1">
    <source>
        <dbReference type="PROSITE-ProRule" id="PRU00339"/>
    </source>
</evidence>
<dbReference type="EMBL" id="JAXCLA010000006">
    <property type="protein sequence ID" value="MDY0746854.1"/>
    <property type="molecule type" value="Genomic_DNA"/>
</dbReference>
<dbReference type="SUPFAM" id="SSF48452">
    <property type="entry name" value="TPR-like"/>
    <property type="match status" value="1"/>
</dbReference>
<accession>A0ABU5DKM9</accession>
<protein>
    <submittedName>
        <fullName evidence="2">Tetratricopeptide repeat protein</fullName>
    </submittedName>
</protein>
<feature type="repeat" description="TPR" evidence="1">
    <location>
        <begin position="236"/>
        <end position="269"/>
    </location>
</feature>
<dbReference type="SMART" id="SM00028">
    <property type="entry name" value="TPR"/>
    <property type="match status" value="3"/>
</dbReference>
<organism evidence="2 3">
    <name type="scientific">Roseateles agri</name>
    <dbReference type="NCBI Taxonomy" id="3098619"/>
    <lineage>
        <taxon>Bacteria</taxon>
        <taxon>Pseudomonadati</taxon>
        <taxon>Pseudomonadota</taxon>
        <taxon>Betaproteobacteria</taxon>
        <taxon>Burkholderiales</taxon>
        <taxon>Sphaerotilaceae</taxon>
        <taxon>Roseateles</taxon>
    </lineage>
</organism>
<dbReference type="PANTHER" id="PTHR44809:SF1">
    <property type="entry name" value="PROTEIN O-MANNOSYL-TRANSFERASE TMTC1"/>
    <property type="match status" value="1"/>
</dbReference>
<name>A0ABU5DKM9_9BURK</name>
<dbReference type="Pfam" id="PF13432">
    <property type="entry name" value="TPR_16"/>
    <property type="match status" value="2"/>
</dbReference>
<reference evidence="2 3" key="1">
    <citation type="submission" date="2023-11" db="EMBL/GenBank/DDBJ databases">
        <title>Paucibacter sp. nov., isolated from fresh soil in Korea.</title>
        <authorList>
            <person name="Le N.T.T."/>
        </authorList>
    </citation>
    <scope>NUCLEOTIDE SEQUENCE [LARGE SCALE GENOMIC DNA]</scope>
    <source>
        <strain evidence="2 3">R3-3</strain>
    </source>
</reference>
<proteinExistence type="predicted"/>
<comment type="caution">
    <text evidence="2">The sequence shown here is derived from an EMBL/GenBank/DDBJ whole genome shotgun (WGS) entry which is preliminary data.</text>
</comment>
<dbReference type="PROSITE" id="PS51257">
    <property type="entry name" value="PROKAR_LIPOPROTEIN"/>
    <property type="match status" value="1"/>
</dbReference>
<dbReference type="RefSeq" id="WP_320424814.1">
    <property type="nucleotide sequence ID" value="NZ_JAXCLA010000006.1"/>
</dbReference>
<gene>
    <name evidence="2" type="ORF">SNE35_20245</name>
</gene>
<dbReference type="InterPro" id="IPR052943">
    <property type="entry name" value="TMTC_O-mannosyl-trnsfr"/>
</dbReference>
<sequence>MNALLRKLLPLGIICSAALGGCASSPTVSTVPPQMFQDQWFAPATQGIDVSDVFAVSPAMREFIDKDMSHQSFRKDRREALVDALERKSKLKIEYDSSTTRTASEAFAARSGNCMSLVLMTAAFAKELGLSVRYRNVYVDPSWSRSNDFMFLSGHVNLTLGEDRQAVRGTNIMADGLTIDFVPPDSIRNQRAMEVGEQTIIAMFMNNRAAENLHDGQLDNAYAWIREALRQDPKYLTGYNTLGVIYRRHGNTEAAERAFRYVLDAEPANTQAMSNMVLVLKDQHRSDEARVLQARLDQLQPYPPFRYFDYGIAAMKAGEYEAARGFFTKEIERSAYYHEFHFWLALANFGLGDVKQASKQLALAMENSTTAKDHDLYAAKLAWLNAQARKQPQKMN</sequence>
<evidence type="ECO:0000313" key="3">
    <source>
        <dbReference type="Proteomes" id="UP001285263"/>
    </source>
</evidence>
<dbReference type="PROSITE" id="PS50005">
    <property type="entry name" value="TPR"/>
    <property type="match status" value="1"/>
</dbReference>
<dbReference type="PANTHER" id="PTHR44809">
    <property type="match status" value="1"/>
</dbReference>
<keyword evidence="3" id="KW-1185">Reference proteome</keyword>
<dbReference type="InterPro" id="IPR019734">
    <property type="entry name" value="TPR_rpt"/>
</dbReference>
<dbReference type="Proteomes" id="UP001285263">
    <property type="component" value="Unassembled WGS sequence"/>
</dbReference>